<feature type="compositionally biased region" description="Basic and acidic residues" evidence="1">
    <location>
        <begin position="63"/>
        <end position="75"/>
    </location>
</feature>
<feature type="compositionally biased region" description="Polar residues" evidence="1">
    <location>
        <begin position="47"/>
        <end position="61"/>
    </location>
</feature>
<organism evidence="2 3">
    <name type="scientific">Toxocara canis</name>
    <name type="common">Canine roundworm</name>
    <dbReference type="NCBI Taxonomy" id="6265"/>
    <lineage>
        <taxon>Eukaryota</taxon>
        <taxon>Metazoa</taxon>
        <taxon>Ecdysozoa</taxon>
        <taxon>Nematoda</taxon>
        <taxon>Chromadorea</taxon>
        <taxon>Rhabditida</taxon>
        <taxon>Spirurina</taxon>
        <taxon>Ascaridomorpha</taxon>
        <taxon>Ascaridoidea</taxon>
        <taxon>Toxocaridae</taxon>
        <taxon>Toxocara</taxon>
    </lineage>
</organism>
<dbReference type="EMBL" id="JPKZ01020834">
    <property type="protein sequence ID" value="KHN71717.1"/>
    <property type="molecule type" value="Genomic_DNA"/>
</dbReference>
<gene>
    <name evidence="2" type="ORF">Tcan_02087</name>
</gene>
<comment type="caution">
    <text evidence="2">The sequence shown here is derived from an EMBL/GenBank/DDBJ whole genome shotgun (WGS) entry which is preliminary data.</text>
</comment>
<name>A0A0B2URF9_TOXCA</name>
<reference evidence="2 3" key="1">
    <citation type="submission" date="2014-11" db="EMBL/GenBank/DDBJ databases">
        <title>Genetic blueprint of the zoonotic pathogen Toxocara canis.</title>
        <authorList>
            <person name="Zhu X.-Q."/>
            <person name="Korhonen P.K."/>
            <person name="Cai H."/>
            <person name="Young N.D."/>
            <person name="Nejsum P."/>
            <person name="von Samson-Himmelstjerna G."/>
            <person name="Boag P.R."/>
            <person name="Tan P."/>
            <person name="Li Q."/>
            <person name="Min J."/>
            <person name="Yang Y."/>
            <person name="Wang X."/>
            <person name="Fang X."/>
            <person name="Hall R.S."/>
            <person name="Hofmann A."/>
            <person name="Sternberg P.W."/>
            <person name="Jex A.R."/>
            <person name="Gasser R.B."/>
        </authorList>
    </citation>
    <scope>NUCLEOTIDE SEQUENCE [LARGE SCALE GENOMIC DNA]</scope>
    <source>
        <strain evidence="2">PN_DK_2014</strain>
    </source>
</reference>
<dbReference type="Proteomes" id="UP000031036">
    <property type="component" value="Unassembled WGS sequence"/>
</dbReference>
<dbReference type="AlphaFoldDB" id="A0A0B2URF9"/>
<sequence length="87" mass="9542">MSAEAVVRQVTPVLAGGIEEEAFEETVIVDELASVEADAEHYGAATASLQREGTVERQQPLQGEEREAKEAAERVTAVERRRYANLE</sequence>
<feature type="region of interest" description="Disordered" evidence="1">
    <location>
        <begin position="45"/>
        <end position="75"/>
    </location>
</feature>
<evidence type="ECO:0000313" key="3">
    <source>
        <dbReference type="Proteomes" id="UP000031036"/>
    </source>
</evidence>
<proteinExistence type="predicted"/>
<keyword evidence="3" id="KW-1185">Reference proteome</keyword>
<evidence type="ECO:0000256" key="1">
    <source>
        <dbReference type="SAM" id="MobiDB-lite"/>
    </source>
</evidence>
<accession>A0A0B2URF9</accession>
<evidence type="ECO:0000313" key="2">
    <source>
        <dbReference type="EMBL" id="KHN71717.1"/>
    </source>
</evidence>
<protein>
    <submittedName>
        <fullName evidence="2">Uncharacterized protein</fullName>
    </submittedName>
</protein>